<sequence>MTGVDAAHHSSSTIDLDGRVFAETSNSFTGQVRGATRVRYHQDNAVLWADYDRHTRR</sequence>
<dbReference type="RefSeq" id="WP_326603534.1">
    <property type="nucleotide sequence ID" value="NZ_CP132970.1"/>
</dbReference>
<name>A0AAU7UUM6_9NOCA</name>
<dbReference type="Pfam" id="PF26421">
    <property type="entry name" value="Avidin_like"/>
    <property type="match status" value="1"/>
</dbReference>
<reference evidence="1" key="1">
    <citation type="submission" date="2023-08" db="EMBL/GenBank/DDBJ databases">
        <title>The novel hydrolase IpcH responsible for the initial isoprocarb degradation step in Rhodococcus sp. D-6.</title>
        <authorList>
            <person name="Zhu Q."/>
        </authorList>
    </citation>
    <scope>NUCLEOTIDE SEQUENCE</scope>
    <source>
        <strain evidence="1">D-6</strain>
    </source>
</reference>
<protein>
    <submittedName>
        <fullName evidence="1">Uncharacterized protein</fullName>
    </submittedName>
</protein>
<evidence type="ECO:0000313" key="1">
    <source>
        <dbReference type="EMBL" id="XBW03499.1"/>
    </source>
</evidence>
<dbReference type="InterPro" id="IPR058595">
    <property type="entry name" value="Avidin-like"/>
</dbReference>
<accession>A0AAU7UUM6</accession>
<dbReference type="AlphaFoldDB" id="A0AAU7UUM6"/>
<dbReference type="EMBL" id="CP132970">
    <property type="protein sequence ID" value="XBW03499.1"/>
    <property type="molecule type" value="Genomic_DNA"/>
</dbReference>
<proteinExistence type="predicted"/>
<gene>
    <name evidence="1" type="ORF">RBB84_19765</name>
</gene>
<dbReference type="KEGG" id="rhox:RBB84_19765"/>
<organism evidence="1">
    <name type="scientific">Rhodococcus sp. D-6</name>
    <dbReference type="NCBI Taxonomy" id="1387842"/>
    <lineage>
        <taxon>Bacteria</taxon>
        <taxon>Bacillati</taxon>
        <taxon>Actinomycetota</taxon>
        <taxon>Actinomycetes</taxon>
        <taxon>Mycobacteriales</taxon>
        <taxon>Nocardiaceae</taxon>
        <taxon>Rhodococcus</taxon>
    </lineage>
</organism>